<dbReference type="EMBL" id="LK932399">
    <property type="protein sequence ID" value="CDS86804.1"/>
    <property type="molecule type" value="Genomic_DNA"/>
</dbReference>
<dbReference type="InterPro" id="IPR036390">
    <property type="entry name" value="WH_DNA-bd_sf"/>
</dbReference>
<evidence type="ECO:0000256" key="3">
    <source>
        <dbReference type="ARBA" id="ARBA00022629"/>
    </source>
</evidence>
<evidence type="ECO:0000313" key="4">
    <source>
        <dbReference type="EMBL" id="CDS86804.1"/>
    </source>
</evidence>
<dbReference type="PANTHER" id="PTHR18964">
    <property type="entry name" value="ROK (REPRESSOR, ORF, KINASE) FAMILY"/>
    <property type="match status" value="1"/>
</dbReference>
<evidence type="ECO:0000313" key="6">
    <source>
        <dbReference type="EMBL" id="CDT74557.1"/>
    </source>
</evidence>
<dbReference type="SUPFAM" id="SSF53067">
    <property type="entry name" value="Actin-like ATPase domain"/>
    <property type="match status" value="1"/>
</dbReference>
<dbReference type="InterPro" id="IPR036388">
    <property type="entry name" value="WH-like_DNA-bd_sf"/>
</dbReference>
<dbReference type="EMBL" id="LK932515">
    <property type="protein sequence ID" value="CDS87112.1"/>
    <property type="molecule type" value="Genomic_DNA"/>
</dbReference>
<dbReference type="CDD" id="cd23763">
    <property type="entry name" value="ASKHA_ATPase_ROK"/>
    <property type="match status" value="1"/>
</dbReference>
<dbReference type="Gene3D" id="1.10.10.10">
    <property type="entry name" value="Winged helix-like DNA-binding domain superfamily/Winged helix DNA-binding domain"/>
    <property type="match status" value="1"/>
</dbReference>
<evidence type="ECO:0000256" key="2">
    <source>
        <dbReference type="ARBA" id="ARBA00006479"/>
    </source>
</evidence>
<proteinExistence type="inferred from homology"/>
<evidence type="ECO:0000256" key="1">
    <source>
        <dbReference type="ARBA" id="ARBA00002486"/>
    </source>
</evidence>
<dbReference type="AlphaFoldDB" id="A0A069A8X7"/>
<dbReference type="SUPFAM" id="SSF46785">
    <property type="entry name" value="Winged helix' DNA-binding domain"/>
    <property type="match status" value="1"/>
</dbReference>
<dbReference type="GeneID" id="66353992"/>
<dbReference type="GO" id="GO:0042732">
    <property type="term" value="P:D-xylose metabolic process"/>
    <property type="evidence" value="ECO:0007669"/>
    <property type="project" value="UniProtKB-KW"/>
</dbReference>
<keyword evidence="3" id="KW-0119">Carbohydrate metabolism</keyword>
<comment type="similarity">
    <text evidence="2">Belongs to the ROK (NagC/XylR) family.</text>
</comment>
<evidence type="ECO:0000313" key="5">
    <source>
        <dbReference type="EMBL" id="CDS87112.1"/>
    </source>
</evidence>
<protein>
    <submittedName>
        <fullName evidence="4">ROK family protein</fullName>
    </submittedName>
    <submittedName>
        <fullName evidence="5">Transcriptional regulator, repressor ROK family</fullName>
    </submittedName>
</protein>
<dbReference type="InterPro" id="IPR043129">
    <property type="entry name" value="ATPase_NBD"/>
</dbReference>
<gene>
    <name evidence="6" type="ORF">BN1095_710008</name>
    <name evidence="5" type="ORF">BN1096_610020</name>
    <name evidence="4" type="ORF">BN1097_600016</name>
</gene>
<keyword evidence="3" id="KW-0859">Xylose metabolism</keyword>
<reference evidence="5" key="1">
    <citation type="submission" date="2014-07" db="EMBL/GenBank/DDBJ databases">
        <authorList>
            <person name="Monot Marc"/>
        </authorList>
    </citation>
    <scope>NUCLEOTIDE SEQUENCE</scope>
    <source>
        <strain evidence="6">7032989</strain>
        <strain evidence="4">7032994</strain>
    </source>
</reference>
<dbReference type="InterPro" id="IPR000600">
    <property type="entry name" value="ROK"/>
</dbReference>
<organism evidence="5">
    <name type="scientific">Clostridioides difficile</name>
    <name type="common">Peptoclostridium difficile</name>
    <dbReference type="NCBI Taxonomy" id="1496"/>
    <lineage>
        <taxon>Bacteria</taxon>
        <taxon>Bacillati</taxon>
        <taxon>Bacillota</taxon>
        <taxon>Clostridia</taxon>
        <taxon>Peptostreptococcales</taxon>
        <taxon>Peptostreptococcaceae</taxon>
        <taxon>Clostridioides</taxon>
    </lineage>
</organism>
<dbReference type="Pfam" id="PF00480">
    <property type="entry name" value="ROK"/>
    <property type="match status" value="1"/>
</dbReference>
<accession>A0A069A8X7</accession>
<dbReference type="PANTHER" id="PTHR18964:SF149">
    <property type="entry name" value="BIFUNCTIONAL UDP-N-ACETYLGLUCOSAMINE 2-EPIMERASE_N-ACETYLMANNOSAMINE KINASE"/>
    <property type="match status" value="1"/>
</dbReference>
<name>A0A069A8X7_CLODI</name>
<dbReference type="Gene3D" id="3.30.420.40">
    <property type="match status" value="2"/>
</dbReference>
<comment type="function">
    <text evidence="1">Transcriptional repressor of xylose-utilizing enzymes.</text>
</comment>
<sequence length="364" mass="41160">MKNIVGKPQTIKKVNEDLIKNIIKNEGPITKPEISSITELSLATVNKIVEQLALKNEVKVSGLSESTGGRRAQLFEINANLEHIIALYYYRNCCIGVVANLLGEIIYQEEFNIRMDTYENVNQDTFFVIDTLIKKEKGNNIRAIGIGVPGVVKKGVVKNIPTIKSWEGINLENLIKSKYNTKVFIENDTNITTIGIYQKQYKDKYKNMALMYLEDGIGSGIVINGELYLGSTNFAGELSYLNIEFGKYNSNNLNLEDYIMSLRKRYLESKDNKFKKEILSIISNFIRTLVCVLNPQAMIIQCSILTKSDMEFIEKDVSNNVGEENFPKLIKVDSLREGSINGVISMCLKETDYQYSLSNKKGGY</sequence>
<dbReference type="RefSeq" id="WP_003436542.1">
    <property type="nucleotide sequence ID" value="NZ_BBYB01000069.1"/>
</dbReference>
<dbReference type="EMBL" id="LK933416">
    <property type="protein sequence ID" value="CDT74557.1"/>
    <property type="molecule type" value="Genomic_DNA"/>
</dbReference>